<dbReference type="InterPro" id="IPR036116">
    <property type="entry name" value="FN3_sf"/>
</dbReference>
<dbReference type="Pfam" id="PF00082">
    <property type="entry name" value="Peptidase_S8"/>
    <property type="match status" value="1"/>
</dbReference>
<dbReference type="InterPro" id="IPR003961">
    <property type="entry name" value="FN3_dom"/>
</dbReference>
<feature type="domain" description="Fibronectin type-III" evidence="5">
    <location>
        <begin position="1127"/>
        <end position="1218"/>
    </location>
</feature>
<keyword evidence="2" id="KW-0645">Protease</keyword>
<dbReference type="InterPro" id="IPR015500">
    <property type="entry name" value="Peptidase_S8_subtilisin-rel"/>
</dbReference>
<dbReference type="InterPro" id="IPR036852">
    <property type="entry name" value="Peptidase_S8/S53_dom_sf"/>
</dbReference>
<dbReference type="PANTHER" id="PTHR43806:SF11">
    <property type="entry name" value="CEREVISIN-RELATED"/>
    <property type="match status" value="1"/>
</dbReference>
<dbReference type="InterPro" id="IPR023828">
    <property type="entry name" value="Peptidase_S8_Ser-AS"/>
</dbReference>
<dbReference type="InterPro" id="IPR050131">
    <property type="entry name" value="Peptidase_S8_subtilisin-like"/>
</dbReference>
<evidence type="ECO:0000256" key="3">
    <source>
        <dbReference type="ARBA" id="ARBA00022801"/>
    </source>
</evidence>
<evidence type="ECO:0000313" key="6">
    <source>
        <dbReference type="EMBL" id="CAB4541732.1"/>
    </source>
</evidence>
<protein>
    <submittedName>
        <fullName evidence="6">Unannotated protein</fullName>
    </submittedName>
</protein>
<dbReference type="GO" id="GO:0006508">
    <property type="term" value="P:proteolysis"/>
    <property type="evidence" value="ECO:0007669"/>
    <property type="project" value="UniProtKB-KW"/>
</dbReference>
<proteinExistence type="inferred from homology"/>
<dbReference type="PRINTS" id="PR00723">
    <property type="entry name" value="SUBTILISIN"/>
</dbReference>
<evidence type="ECO:0000256" key="2">
    <source>
        <dbReference type="ARBA" id="ARBA00022670"/>
    </source>
</evidence>
<dbReference type="Gene3D" id="2.60.40.10">
    <property type="entry name" value="Immunoglobulins"/>
    <property type="match status" value="10"/>
</dbReference>
<feature type="domain" description="Fibronectin type-III" evidence="5">
    <location>
        <begin position="1036"/>
        <end position="1126"/>
    </location>
</feature>
<dbReference type="SMART" id="SM00060">
    <property type="entry name" value="FN3"/>
    <property type="match status" value="10"/>
</dbReference>
<feature type="domain" description="Fibronectin type-III" evidence="5">
    <location>
        <begin position="939"/>
        <end position="1032"/>
    </location>
</feature>
<reference evidence="6" key="1">
    <citation type="submission" date="2020-05" db="EMBL/GenBank/DDBJ databases">
        <authorList>
            <person name="Chiriac C."/>
            <person name="Salcher M."/>
            <person name="Ghai R."/>
            <person name="Kavagutti S V."/>
        </authorList>
    </citation>
    <scope>NUCLEOTIDE SEQUENCE</scope>
</reference>
<feature type="domain" description="Fibronectin type-III" evidence="5">
    <location>
        <begin position="479"/>
        <end position="567"/>
    </location>
</feature>
<feature type="domain" description="Fibronectin type-III" evidence="5">
    <location>
        <begin position="1318"/>
        <end position="1409"/>
    </location>
</feature>
<dbReference type="InterPro" id="IPR037045">
    <property type="entry name" value="S8pro/Inhibitor_I9_sf"/>
</dbReference>
<feature type="domain" description="Fibronectin type-III" evidence="5">
    <location>
        <begin position="845"/>
        <end position="935"/>
    </location>
</feature>
<dbReference type="PROSITE" id="PS51892">
    <property type="entry name" value="SUBTILASE"/>
    <property type="match status" value="1"/>
</dbReference>
<dbReference type="CDD" id="cd04077">
    <property type="entry name" value="Peptidases_S8_PCSK9_ProteinaseK_like"/>
    <property type="match status" value="1"/>
</dbReference>
<dbReference type="PROSITE" id="PS50853">
    <property type="entry name" value="FN3"/>
    <property type="match status" value="10"/>
</dbReference>
<dbReference type="FunFam" id="3.40.50.200:FF:000014">
    <property type="entry name" value="Proteinase K"/>
    <property type="match status" value="1"/>
</dbReference>
<dbReference type="PANTHER" id="PTHR43806">
    <property type="entry name" value="PEPTIDASE S8"/>
    <property type="match status" value="1"/>
</dbReference>
<evidence type="ECO:0000313" key="7">
    <source>
        <dbReference type="EMBL" id="CAB4572670.1"/>
    </source>
</evidence>
<feature type="domain" description="Fibronectin type-III" evidence="5">
    <location>
        <begin position="751"/>
        <end position="844"/>
    </location>
</feature>
<feature type="domain" description="Fibronectin type-III" evidence="5">
    <location>
        <begin position="655"/>
        <end position="747"/>
    </location>
</feature>
<accession>A0A6J6BRV7</accession>
<dbReference type="InterPro" id="IPR013783">
    <property type="entry name" value="Ig-like_fold"/>
</dbReference>
<gene>
    <name evidence="6" type="ORF">UFOPK1503_00299</name>
    <name evidence="7" type="ORF">UFOPK1693_00825</name>
</gene>
<dbReference type="InterPro" id="IPR034193">
    <property type="entry name" value="PCSK9_ProteinaseK-like"/>
</dbReference>
<dbReference type="CDD" id="cd00063">
    <property type="entry name" value="FN3"/>
    <property type="match status" value="7"/>
</dbReference>
<evidence type="ECO:0000256" key="4">
    <source>
        <dbReference type="ARBA" id="ARBA00022825"/>
    </source>
</evidence>
<evidence type="ECO:0000259" key="5">
    <source>
        <dbReference type="PROSITE" id="PS50853"/>
    </source>
</evidence>
<dbReference type="PROSITE" id="PS00137">
    <property type="entry name" value="SUBTILASE_HIS"/>
    <property type="match status" value="1"/>
</dbReference>
<dbReference type="Pfam" id="PF00041">
    <property type="entry name" value="fn3"/>
    <property type="match status" value="4"/>
</dbReference>
<dbReference type="Gene3D" id="3.30.70.80">
    <property type="entry name" value="Peptidase S8 propeptide/proteinase inhibitor I9"/>
    <property type="match status" value="1"/>
</dbReference>
<dbReference type="Gene3D" id="3.40.50.200">
    <property type="entry name" value="Peptidase S8/S53 domain"/>
    <property type="match status" value="1"/>
</dbReference>
<keyword evidence="4" id="KW-0720">Serine protease</keyword>
<dbReference type="SUPFAM" id="SSF52743">
    <property type="entry name" value="Subtilisin-like"/>
    <property type="match status" value="1"/>
</dbReference>
<dbReference type="SUPFAM" id="SSF49265">
    <property type="entry name" value="Fibronectin type III"/>
    <property type="match status" value="6"/>
</dbReference>
<dbReference type="PROSITE" id="PS00138">
    <property type="entry name" value="SUBTILASE_SER"/>
    <property type="match status" value="1"/>
</dbReference>
<evidence type="ECO:0000256" key="1">
    <source>
        <dbReference type="ARBA" id="ARBA00011073"/>
    </source>
</evidence>
<dbReference type="GO" id="GO:0004252">
    <property type="term" value="F:serine-type endopeptidase activity"/>
    <property type="evidence" value="ECO:0007669"/>
    <property type="project" value="InterPro"/>
</dbReference>
<name>A0A6J6BRV7_9ZZZZ</name>
<feature type="domain" description="Fibronectin type-III" evidence="5">
    <location>
        <begin position="389"/>
        <end position="477"/>
    </location>
</feature>
<keyword evidence="3" id="KW-0378">Hydrolase</keyword>
<organism evidence="6">
    <name type="scientific">freshwater metagenome</name>
    <dbReference type="NCBI Taxonomy" id="449393"/>
    <lineage>
        <taxon>unclassified sequences</taxon>
        <taxon>metagenomes</taxon>
        <taxon>ecological metagenomes</taxon>
    </lineage>
</organism>
<comment type="similarity">
    <text evidence="1">Belongs to the peptidase S8 family.</text>
</comment>
<dbReference type="InterPro" id="IPR000209">
    <property type="entry name" value="Peptidase_S8/S53_dom"/>
</dbReference>
<feature type="domain" description="Fibronectin type-III" evidence="5">
    <location>
        <begin position="1219"/>
        <end position="1316"/>
    </location>
</feature>
<dbReference type="InterPro" id="IPR022398">
    <property type="entry name" value="Peptidase_S8_His-AS"/>
</dbReference>
<dbReference type="GO" id="GO:0005615">
    <property type="term" value="C:extracellular space"/>
    <property type="evidence" value="ECO:0007669"/>
    <property type="project" value="TreeGrafter"/>
</dbReference>
<dbReference type="EMBL" id="CAEZST010000003">
    <property type="protein sequence ID" value="CAB4541732.1"/>
    <property type="molecule type" value="Genomic_DNA"/>
</dbReference>
<dbReference type="EMBL" id="CAEZTO010000011">
    <property type="protein sequence ID" value="CAB4572670.1"/>
    <property type="molecule type" value="Genomic_DNA"/>
</dbReference>
<sequence length="1503" mass="157604">MRKLSQTLLSITLAIFLGITAPAAADATQGRTTYMVMPQDGAVAEVRAAISALGEYPEEQFLLIDNLIIVDLLAEDAQRLSQNPAVVFVEQDSPVSTSATQAPTPSWGLDRIDGVFDNGFSYPDSAGDGVRVYVFDTGVAGNHPDLIGRVTTGFDVIGSNQANTDCHYHGTHVAGTIAGSSFGVAKNATVVPLRVLGCTGSGSTIGVIRAVNWTLANHPVGAPGVANLSLGGPRNLSFNAAIASLVDRGITTVVAAGNSYGDACSFSPSSTPEAITVGATDRFDNRASFSNFGDCVDVFAPGVSIPSANANNYAAPISLSGTSMAAPHVAGVAALILGANPSASAEQVEALIYGLSQNGVVKNARTDRGNRMAVSPGQNFAPVPTLPGAPSGLAVRSTGRGFVEFSWSAVTGASGYQVEYRKASQNTFTSASADGTSFRVSDLAGGELSYLRVRATTDAGATRFSSIVSGRAALLPPSEPRNLSISATSKNAMVLSWSAPSSLGGATSIQYQVQMRTTGNWQSIQTGPQSSVSISDLRIPHFFRVIATNEAGSSEPTTEVSFDPSRVFVVSELAATVSGRAVDISWNSDATANTQFEVRVIQTNTSQVIRTQQVTGASVRVEGLLRFTNYRVTVTPLSEIRGVGRSQDFATAATAPDAPRALSTAKATTGHLLRFADPIDNGGSPITGYRLEQLIDSTWQSVQNLTNPEVNVADPLRGQTAEYRLVAINSVGESVPSSSLRVSTPAQVSSAPQSLTIALAEDGRVRLNWLAPSDDGGAAVGQYRVETLRGEIWSLVTVLSGTSVSLAAIAKGTTASFRVVAVNRAGFSAPSNSVSTTRDRTVPSGVTTLSATVRGELVSLTWRPVTDNGGSPITGYLLQVKSGSDWVAAADSTLQTSIELPLGVPGEVRIYRVLAINEIGASLSGNERSVSTPFKPASAPLNFTAELESTRIKLSWQLPQSTGGSSIRGYVISSSSDGVNFRSLLSTTSNQMQVFVSNPIRGRAVHYRIQAVTVGFGNGDASQAIQVTMPAVPAADPVNLTARVQAGTGIALTWSAPSNDGGAPVQGYRVELRDGNNWTLLGETSSLNFMAPLGKAGEMLSHRVLSLNSAGVSAGSASVTTRMGVAPATAPRQISSTLSMGRLQISWLAPETMGGILTHYEVQILEGTEFKRFTSSRTASFVTSLPAPGSSITYRVSAYTNAGLGEWSAPFTFQSPKLVPAAPSTVFLRSSGTVNSVSWRVSGVNNGGSPLLLAVLYREVDGQWIKVTEASASSENLQFENVEFGQVHRYVLRFTNELGESANSSIQTLRHAAVPAGPARNLTLTAEGSRLRLSWQGPSSTGGAAPSLVDIESSVDGQSWRRVTSMAYTESTLVSAPAKGAQVSYRVILRNSAGNSMPSNSVSYQTPRTAPSEAFAVTAYRSGSNVGFRVTAPSDFGGYSSLSMRIELQGTLAWQSSEEFVLVRPGSTTVHLLPLPANRGTHMYRVVLVNPSGEVERSVSFRY</sequence>